<evidence type="ECO:0000313" key="1">
    <source>
        <dbReference type="EMBL" id="ENN91651.1"/>
    </source>
</evidence>
<organism evidence="1 2">
    <name type="scientific">Bartonella schoenbuchensis m07a</name>
    <dbReference type="NCBI Taxonomy" id="1094496"/>
    <lineage>
        <taxon>Bacteria</taxon>
        <taxon>Pseudomonadati</taxon>
        <taxon>Pseudomonadota</taxon>
        <taxon>Alphaproteobacteria</taxon>
        <taxon>Hyphomicrobiales</taxon>
        <taxon>Bartonellaceae</taxon>
        <taxon>Bartonella</taxon>
    </lineage>
</organism>
<keyword evidence="2" id="KW-1185">Reference proteome</keyword>
<dbReference type="Proteomes" id="UP000014242">
    <property type="component" value="Unassembled WGS sequence"/>
</dbReference>
<reference evidence="1 2" key="1">
    <citation type="journal article" date="2013" name="PLoS Genet.">
        <title>A gene transfer agent and a dynamic repertoire of secretion systems hold the keys to the explosive radiation of the emerging pathogen Bartonella.</title>
        <authorList>
            <person name="Guy L."/>
            <person name="Nystedt B."/>
            <person name="Toft C."/>
            <person name="Zaremba-Niedzwiedzka K."/>
            <person name="Berglund E.C."/>
            <person name="Granberg F."/>
            <person name="Naslund K."/>
            <person name="Eriksson A.S."/>
            <person name="Andersson S.G."/>
        </authorList>
    </citation>
    <scope>NUCLEOTIDE SEQUENCE [LARGE SCALE GENOMIC DNA]</scope>
    <source>
        <strain evidence="2">m07a</strain>
    </source>
</reference>
<protein>
    <submittedName>
        <fullName evidence="1">DNA-damage-inducible protein J</fullName>
    </submittedName>
</protein>
<comment type="caution">
    <text evidence="1">The sequence shown here is derived from an EMBL/GenBank/DDBJ whole genome shotgun (WGS) entry which is preliminary data.</text>
</comment>
<proteinExistence type="predicted"/>
<name>N6VEI0_9HYPH</name>
<dbReference type="AlphaFoldDB" id="N6VEI0"/>
<gene>
    <name evidence="1" type="primary">dinJ</name>
    <name evidence="1" type="ORF">m07a_05290</name>
</gene>
<sequence length="98" mass="11216">MLPFDLFQSIPETLHKAIKLLKANRVERTSLNSLRNMIRDDKAKESCKATLVSYVENRLYSIVLQRLKAKVGINNALEVDLSLVTKALAENKPLKIHW</sequence>
<dbReference type="EMBL" id="AGWC01000004">
    <property type="protein sequence ID" value="ENN91651.1"/>
    <property type="molecule type" value="Genomic_DNA"/>
</dbReference>
<accession>N6VEI0</accession>
<dbReference type="PATRIC" id="fig|1094496.3.peg.543"/>
<evidence type="ECO:0000313" key="2">
    <source>
        <dbReference type="Proteomes" id="UP000014242"/>
    </source>
</evidence>
<dbReference type="HOGENOM" id="CLU_2328122_0_0_5"/>